<keyword evidence="2" id="KW-1185">Reference proteome</keyword>
<name>A0AAF0ZKM3_SOLVR</name>
<dbReference type="Proteomes" id="UP001234989">
    <property type="component" value="Chromosome 8"/>
</dbReference>
<protein>
    <submittedName>
        <fullName evidence="1">Uncharacterized protein</fullName>
    </submittedName>
</protein>
<sequence length="214" mass="24413">MSMLCKCLGDPTQVIPIEGMEFSEHLSYEEVLLAILDGHVRKLRTKDVASVKVLWRSQKIEEATWEAEADIRAKRWLEWLKDYDVNILYHPGKANVVADALSRLSMGSLVHLPCIKQEIVRDVHKLASLGVQFFEAEDGRVIVQNTTESLLVALVKEKQYDDPLFLQYREGIHEHQITAFNLAEDGTLRCQGRLCVPNIDGSRKKIMDEAHCSR</sequence>
<evidence type="ECO:0000313" key="2">
    <source>
        <dbReference type="Proteomes" id="UP001234989"/>
    </source>
</evidence>
<dbReference type="PANTHER" id="PTHR46148:SF60">
    <property type="entry name" value="CHROMO DOMAIN-CONTAINING PROTEIN"/>
    <property type="match status" value="1"/>
</dbReference>
<accession>A0AAF0ZKM3</accession>
<gene>
    <name evidence="1" type="ORF">MTR67_034625</name>
</gene>
<evidence type="ECO:0000313" key="1">
    <source>
        <dbReference type="EMBL" id="WMV41240.1"/>
    </source>
</evidence>
<reference evidence="1" key="1">
    <citation type="submission" date="2023-08" db="EMBL/GenBank/DDBJ databases">
        <title>A de novo genome assembly of Solanum verrucosum Schlechtendal, a Mexican diploid species geographically isolated from the other diploid A-genome species in potato relatives.</title>
        <authorList>
            <person name="Hosaka K."/>
        </authorList>
    </citation>
    <scope>NUCLEOTIDE SEQUENCE</scope>
    <source>
        <tissue evidence="1">Young leaves</tissue>
    </source>
</reference>
<dbReference type="PANTHER" id="PTHR46148">
    <property type="entry name" value="CHROMO DOMAIN-CONTAINING PROTEIN"/>
    <property type="match status" value="1"/>
</dbReference>
<proteinExistence type="predicted"/>
<dbReference type="EMBL" id="CP133619">
    <property type="protein sequence ID" value="WMV41240.1"/>
    <property type="molecule type" value="Genomic_DNA"/>
</dbReference>
<dbReference type="AlphaFoldDB" id="A0AAF0ZKM3"/>
<organism evidence="1 2">
    <name type="scientific">Solanum verrucosum</name>
    <dbReference type="NCBI Taxonomy" id="315347"/>
    <lineage>
        <taxon>Eukaryota</taxon>
        <taxon>Viridiplantae</taxon>
        <taxon>Streptophyta</taxon>
        <taxon>Embryophyta</taxon>
        <taxon>Tracheophyta</taxon>
        <taxon>Spermatophyta</taxon>
        <taxon>Magnoliopsida</taxon>
        <taxon>eudicotyledons</taxon>
        <taxon>Gunneridae</taxon>
        <taxon>Pentapetalae</taxon>
        <taxon>asterids</taxon>
        <taxon>lamiids</taxon>
        <taxon>Solanales</taxon>
        <taxon>Solanaceae</taxon>
        <taxon>Solanoideae</taxon>
        <taxon>Solaneae</taxon>
        <taxon>Solanum</taxon>
    </lineage>
</organism>